<dbReference type="EMBL" id="JAAIUW010000006">
    <property type="protein sequence ID" value="KAF7826020.1"/>
    <property type="molecule type" value="Genomic_DNA"/>
</dbReference>
<evidence type="ECO:0000313" key="2">
    <source>
        <dbReference type="Proteomes" id="UP000634136"/>
    </source>
</evidence>
<comment type="caution">
    <text evidence="1">The sequence shown here is derived from an EMBL/GenBank/DDBJ whole genome shotgun (WGS) entry which is preliminary data.</text>
</comment>
<evidence type="ECO:0000313" key="1">
    <source>
        <dbReference type="EMBL" id="KAF7826020.1"/>
    </source>
</evidence>
<name>A0A834TQ04_9FABA</name>
<sequence length="118" mass="13195">MRLDNDFDPGNVMAPEISLMGCKTISDAVHGFSAATMVAEILTSPTLEDLEINMELPLSRFKTQDFEEPHSCDFSEIEFEVEDSGDDDDVPSPDSCSVNMKLYCRDLGAKRTSYCWDI</sequence>
<accession>A0A834TQ04</accession>
<gene>
    <name evidence="1" type="ORF">G2W53_017184</name>
</gene>
<reference evidence="1" key="1">
    <citation type="submission" date="2020-09" db="EMBL/GenBank/DDBJ databases">
        <title>Genome-Enabled Discovery of Anthraquinone Biosynthesis in Senna tora.</title>
        <authorList>
            <person name="Kang S.-H."/>
            <person name="Pandey R.P."/>
            <person name="Lee C.-M."/>
            <person name="Sim J.-S."/>
            <person name="Jeong J.-T."/>
            <person name="Choi B.-S."/>
            <person name="Jung M."/>
            <person name="Ginzburg D."/>
            <person name="Zhao K."/>
            <person name="Won S.Y."/>
            <person name="Oh T.-J."/>
            <person name="Yu Y."/>
            <person name="Kim N.-H."/>
            <person name="Lee O.R."/>
            <person name="Lee T.-H."/>
            <person name="Bashyal P."/>
            <person name="Kim T.-S."/>
            <person name="Lee W.-H."/>
            <person name="Kawkins C."/>
            <person name="Kim C.-K."/>
            <person name="Kim J.S."/>
            <person name="Ahn B.O."/>
            <person name="Rhee S.Y."/>
            <person name="Sohng J.K."/>
        </authorList>
    </citation>
    <scope>NUCLEOTIDE SEQUENCE</scope>
    <source>
        <tissue evidence="1">Leaf</tissue>
    </source>
</reference>
<organism evidence="1 2">
    <name type="scientific">Senna tora</name>
    <dbReference type="NCBI Taxonomy" id="362788"/>
    <lineage>
        <taxon>Eukaryota</taxon>
        <taxon>Viridiplantae</taxon>
        <taxon>Streptophyta</taxon>
        <taxon>Embryophyta</taxon>
        <taxon>Tracheophyta</taxon>
        <taxon>Spermatophyta</taxon>
        <taxon>Magnoliopsida</taxon>
        <taxon>eudicotyledons</taxon>
        <taxon>Gunneridae</taxon>
        <taxon>Pentapetalae</taxon>
        <taxon>rosids</taxon>
        <taxon>fabids</taxon>
        <taxon>Fabales</taxon>
        <taxon>Fabaceae</taxon>
        <taxon>Caesalpinioideae</taxon>
        <taxon>Cassia clade</taxon>
        <taxon>Senna</taxon>
    </lineage>
</organism>
<protein>
    <submittedName>
        <fullName evidence="1">Uncharacterized protein</fullName>
    </submittedName>
</protein>
<dbReference type="OrthoDB" id="10584320at2759"/>
<proteinExistence type="predicted"/>
<dbReference type="AlphaFoldDB" id="A0A834TQ04"/>
<keyword evidence="2" id="KW-1185">Reference proteome</keyword>
<dbReference type="Proteomes" id="UP000634136">
    <property type="component" value="Unassembled WGS sequence"/>
</dbReference>